<feature type="region of interest" description="Disordered" evidence="1">
    <location>
        <begin position="109"/>
        <end position="130"/>
    </location>
</feature>
<protein>
    <submittedName>
        <fullName evidence="2">Uncharacterized protein</fullName>
    </submittedName>
</protein>
<proteinExistence type="predicted"/>
<evidence type="ECO:0000256" key="1">
    <source>
        <dbReference type="SAM" id="MobiDB-lite"/>
    </source>
</evidence>
<dbReference type="InParanoid" id="G3HMV8"/>
<gene>
    <name evidence="2" type="ORF">I79_012075</name>
</gene>
<dbReference type="AlphaFoldDB" id="G3HMV8"/>
<accession>G3HMV8</accession>
<evidence type="ECO:0000313" key="3">
    <source>
        <dbReference type="Proteomes" id="UP000001075"/>
    </source>
</evidence>
<dbReference type="Proteomes" id="UP000001075">
    <property type="component" value="Unassembled WGS sequence"/>
</dbReference>
<evidence type="ECO:0000313" key="2">
    <source>
        <dbReference type="EMBL" id="EGW04776.1"/>
    </source>
</evidence>
<reference evidence="3" key="1">
    <citation type="journal article" date="2011" name="Nat. Biotechnol.">
        <title>The genomic sequence of the Chinese hamster ovary (CHO)-K1 cell line.</title>
        <authorList>
            <person name="Xu X."/>
            <person name="Nagarajan H."/>
            <person name="Lewis N.E."/>
            <person name="Pan S."/>
            <person name="Cai Z."/>
            <person name="Liu X."/>
            <person name="Chen W."/>
            <person name="Xie M."/>
            <person name="Wang W."/>
            <person name="Hammond S."/>
            <person name="Andersen M.R."/>
            <person name="Neff N."/>
            <person name="Passarelli B."/>
            <person name="Koh W."/>
            <person name="Fan H.C."/>
            <person name="Wang J."/>
            <person name="Gui Y."/>
            <person name="Lee K.H."/>
            <person name="Betenbaugh M.J."/>
            <person name="Quake S.R."/>
            <person name="Famili I."/>
            <person name="Palsson B.O."/>
            <person name="Wang J."/>
        </authorList>
    </citation>
    <scope>NUCLEOTIDE SEQUENCE [LARGE SCALE GENOMIC DNA]</scope>
    <source>
        <strain evidence="3">CHO K1 cell line</strain>
    </source>
</reference>
<name>G3HMV8_CRIGR</name>
<organism evidence="2 3">
    <name type="scientific">Cricetulus griseus</name>
    <name type="common">Chinese hamster</name>
    <name type="synonym">Cricetulus barabensis griseus</name>
    <dbReference type="NCBI Taxonomy" id="10029"/>
    <lineage>
        <taxon>Eukaryota</taxon>
        <taxon>Metazoa</taxon>
        <taxon>Chordata</taxon>
        <taxon>Craniata</taxon>
        <taxon>Vertebrata</taxon>
        <taxon>Euteleostomi</taxon>
        <taxon>Mammalia</taxon>
        <taxon>Eutheria</taxon>
        <taxon>Euarchontoglires</taxon>
        <taxon>Glires</taxon>
        <taxon>Rodentia</taxon>
        <taxon>Myomorpha</taxon>
        <taxon>Muroidea</taxon>
        <taxon>Cricetidae</taxon>
        <taxon>Cricetinae</taxon>
        <taxon>Cricetulus</taxon>
    </lineage>
</organism>
<dbReference type="EMBL" id="JH000526">
    <property type="protein sequence ID" value="EGW04776.1"/>
    <property type="molecule type" value="Genomic_DNA"/>
</dbReference>
<sequence>MVKKDLLANTLLVYCSSGCEMEAKRVYQISNHHNSLPALAPRPQQQSAAGASLAATRGAASSLAAEAPALFRAHSGLHFVAPHRSLQIVRRARCEGRCADSAACDSSGAVPTHSALWGRRRPTSGHSRFPSAESRAESLLSWCLSRVT</sequence>